<evidence type="ECO:0000313" key="2">
    <source>
        <dbReference type="EMBL" id="AGN27121.1"/>
    </source>
</evidence>
<dbReference type="CDD" id="cd22231">
    <property type="entry name" value="RHH_NikR_HicB-like"/>
    <property type="match status" value="1"/>
</dbReference>
<dbReference type="Pfam" id="PF01402">
    <property type="entry name" value="RHH_1"/>
    <property type="match status" value="1"/>
</dbReference>
<dbReference type="GO" id="GO:0006355">
    <property type="term" value="P:regulation of DNA-templated transcription"/>
    <property type="evidence" value="ECO:0007669"/>
    <property type="project" value="InterPro"/>
</dbReference>
<dbReference type="KEGG" id="mer:MMINT_18440"/>
<dbReference type="InterPro" id="IPR010985">
    <property type="entry name" value="Ribbon_hlx_hlx"/>
</dbReference>
<gene>
    <name evidence="2" type="ORF">MMINT_18440</name>
</gene>
<proteinExistence type="predicted"/>
<dbReference type="Gene3D" id="1.10.1220.10">
    <property type="entry name" value="Met repressor-like"/>
    <property type="match status" value="1"/>
</dbReference>
<accession>R9TBP7</accession>
<feature type="domain" description="Ribbon-helix-helix protein CopG" evidence="1">
    <location>
        <begin position="7"/>
        <end position="36"/>
    </location>
</feature>
<dbReference type="Proteomes" id="UP000014070">
    <property type="component" value="Chromosome"/>
</dbReference>
<protein>
    <recommendedName>
        <fullName evidence="1">Ribbon-helix-helix protein CopG domain-containing protein</fullName>
    </recommendedName>
</protein>
<keyword evidence="3" id="KW-1185">Reference proteome</keyword>
<organism evidence="2 3">
    <name type="scientific">Methanomassiliicoccus intestinalis (strain Issoire-Mx1)</name>
    <dbReference type="NCBI Taxonomy" id="1295009"/>
    <lineage>
        <taxon>Archaea</taxon>
        <taxon>Methanobacteriati</taxon>
        <taxon>Thermoplasmatota</taxon>
        <taxon>Thermoplasmata</taxon>
        <taxon>Methanomassiliicoccales</taxon>
        <taxon>Methanomassiliicoccaceae</taxon>
        <taxon>Methanomassiliicoccus</taxon>
    </lineage>
</organism>
<reference evidence="2 3" key="1">
    <citation type="journal article" date="2013" name="Genome Announc.">
        <title>Genome sequence of 'Candidatus Methanomassiliicoccus intestinalis' Issoire-Mx1, a third thermoplasmatales-related methanogenic archaeon from human feces.</title>
        <authorList>
            <person name="Borrel G."/>
            <person name="Harris H.M."/>
            <person name="Parisot N."/>
            <person name="Gaci N."/>
            <person name="Tottey W."/>
            <person name="Mihajlovski A."/>
            <person name="Deane J."/>
            <person name="Gribaldo S."/>
            <person name="Bardot O."/>
            <person name="Peyretaillade E."/>
            <person name="Peyret P."/>
            <person name="O'Toole P.W."/>
            <person name="Brugere J.F."/>
        </authorList>
    </citation>
    <scope>NUCLEOTIDE SEQUENCE [LARGE SCALE GENOMIC DNA]</scope>
    <source>
        <strain evidence="2 3">Issoire-Mx1</strain>
    </source>
</reference>
<evidence type="ECO:0000313" key="3">
    <source>
        <dbReference type="Proteomes" id="UP000014070"/>
    </source>
</evidence>
<dbReference type="EMBL" id="CP005934">
    <property type="protein sequence ID" value="AGN27121.1"/>
    <property type="molecule type" value="Genomic_DNA"/>
</dbReference>
<dbReference type="InterPro" id="IPR002145">
    <property type="entry name" value="CopG"/>
</dbReference>
<dbReference type="InterPro" id="IPR013321">
    <property type="entry name" value="Arc_rbn_hlx_hlx"/>
</dbReference>
<dbReference type="STRING" id="1295009.MMINT_18440"/>
<sequence length="55" mass="6411">MVMTKTNITITLPEQLISRIDEEVAKNGYSSREELVLFVLRYYFDKNGKITTPMI</sequence>
<name>R9TBP7_METII</name>
<evidence type="ECO:0000259" key="1">
    <source>
        <dbReference type="Pfam" id="PF01402"/>
    </source>
</evidence>
<dbReference type="InParanoid" id="R9TBP7"/>
<dbReference type="AlphaFoldDB" id="R9TBP7"/>
<dbReference type="SUPFAM" id="SSF47598">
    <property type="entry name" value="Ribbon-helix-helix"/>
    <property type="match status" value="1"/>
</dbReference>
<dbReference type="HOGENOM" id="CLU_3020780_0_0_2"/>